<organism evidence="2 3">
    <name type="scientific">Fusarium redolens</name>
    <dbReference type="NCBI Taxonomy" id="48865"/>
    <lineage>
        <taxon>Eukaryota</taxon>
        <taxon>Fungi</taxon>
        <taxon>Dikarya</taxon>
        <taxon>Ascomycota</taxon>
        <taxon>Pezizomycotina</taxon>
        <taxon>Sordariomycetes</taxon>
        <taxon>Hypocreomycetidae</taxon>
        <taxon>Hypocreales</taxon>
        <taxon>Nectriaceae</taxon>
        <taxon>Fusarium</taxon>
        <taxon>Fusarium redolens species complex</taxon>
    </lineage>
</organism>
<keyword evidence="3" id="KW-1185">Reference proteome</keyword>
<evidence type="ECO:0008006" key="4">
    <source>
        <dbReference type="Google" id="ProtNLM"/>
    </source>
</evidence>
<dbReference type="OrthoDB" id="5049110at2759"/>
<proteinExistence type="predicted"/>
<protein>
    <recommendedName>
        <fullName evidence="4">C2H2-type domain-containing protein</fullName>
    </recommendedName>
</protein>
<dbReference type="GeneID" id="70224436"/>
<feature type="compositionally biased region" description="Polar residues" evidence="1">
    <location>
        <begin position="11"/>
        <end position="33"/>
    </location>
</feature>
<sequence>MGILHFRSRRATSTQTLPLRPSQLSTHSGNEPWTSHLPYHRHYSRARDIEHRENSYESTSESSGDESCCEPESEQWKNSTLLSDPRTQLGRQHLLPVAREQFQKFVSEVIYTEPPRAQQECGNESVWPLPMDTITEGNDQYCTSDDSFVIIPTLERYFHYRCPFHASNPRKYQSCLVHHELHSIESVIKHVKRHHARPPYCPRCSKVFETVSKCDRHILDRRCRARPLRIPDGVNFYHKSRLSMKDNHQLSDQSRWERIYKRIFPESAHCPSPYLDTGAGLAVSMVRDFWRLQGQDVISEFPGAQNWATSDQEHILVALFELVLFDLIGQIVEEG</sequence>
<gene>
    <name evidence="2" type="ORF">BKA55DRAFT_585678</name>
</gene>
<dbReference type="PANTHER" id="PTHR38166">
    <property type="entry name" value="C2H2-TYPE DOMAIN-CONTAINING PROTEIN-RELATED"/>
    <property type="match status" value="1"/>
</dbReference>
<dbReference type="Proteomes" id="UP000720189">
    <property type="component" value="Unassembled WGS sequence"/>
</dbReference>
<evidence type="ECO:0000256" key="1">
    <source>
        <dbReference type="SAM" id="MobiDB-lite"/>
    </source>
</evidence>
<dbReference type="AlphaFoldDB" id="A0A9P9JQG3"/>
<evidence type="ECO:0000313" key="3">
    <source>
        <dbReference type="Proteomes" id="UP000720189"/>
    </source>
</evidence>
<name>A0A9P9JQG3_FUSRE</name>
<dbReference type="PANTHER" id="PTHR38166:SF1">
    <property type="entry name" value="C2H2-TYPE DOMAIN-CONTAINING PROTEIN"/>
    <property type="match status" value="1"/>
</dbReference>
<feature type="region of interest" description="Disordered" evidence="1">
    <location>
        <begin position="1"/>
        <end position="37"/>
    </location>
</feature>
<dbReference type="EMBL" id="JAGMUX010000031">
    <property type="protein sequence ID" value="KAH7210838.1"/>
    <property type="molecule type" value="Genomic_DNA"/>
</dbReference>
<feature type="compositionally biased region" description="Basic residues" evidence="1">
    <location>
        <begin position="1"/>
        <end position="10"/>
    </location>
</feature>
<evidence type="ECO:0000313" key="2">
    <source>
        <dbReference type="EMBL" id="KAH7210838.1"/>
    </source>
</evidence>
<reference evidence="2" key="1">
    <citation type="journal article" date="2021" name="Nat. Commun.">
        <title>Genetic determinants of endophytism in the Arabidopsis root mycobiome.</title>
        <authorList>
            <person name="Mesny F."/>
            <person name="Miyauchi S."/>
            <person name="Thiergart T."/>
            <person name="Pickel B."/>
            <person name="Atanasova L."/>
            <person name="Karlsson M."/>
            <person name="Huettel B."/>
            <person name="Barry K.W."/>
            <person name="Haridas S."/>
            <person name="Chen C."/>
            <person name="Bauer D."/>
            <person name="Andreopoulos W."/>
            <person name="Pangilinan J."/>
            <person name="LaButti K."/>
            <person name="Riley R."/>
            <person name="Lipzen A."/>
            <person name="Clum A."/>
            <person name="Drula E."/>
            <person name="Henrissat B."/>
            <person name="Kohler A."/>
            <person name="Grigoriev I.V."/>
            <person name="Martin F.M."/>
            <person name="Hacquard S."/>
        </authorList>
    </citation>
    <scope>NUCLEOTIDE SEQUENCE</scope>
    <source>
        <strain evidence="2">MPI-CAGE-AT-0023</strain>
    </source>
</reference>
<feature type="compositionally biased region" description="Acidic residues" evidence="1">
    <location>
        <begin position="63"/>
        <end position="73"/>
    </location>
</feature>
<comment type="caution">
    <text evidence="2">The sequence shown here is derived from an EMBL/GenBank/DDBJ whole genome shotgun (WGS) entry which is preliminary data.</text>
</comment>
<accession>A0A9P9JQG3</accession>
<dbReference type="RefSeq" id="XP_046041609.1">
    <property type="nucleotide sequence ID" value="XM_046194482.1"/>
</dbReference>
<feature type="region of interest" description="Disordered" evidence="1">
    <location>
        <begin position="50"/>
        <end position="83"/>
    </location>
</feature>